<dbReference type="InterPro" id="IPR056796">
    <property type="entry name" value="FdhE_C"/>
</dbReference>
<comment type="similarity">
    <text evidence="2">Belongs to the FdhE family.</text>
</comment>
<gene>
    <name evidence="2 6" type="primary">fdhE</name>
    <name evidence="6" type="ORF">FcAc13_01260</name>
</gene>
<dbReference type="PIRSF" id="PIRSF018296">
    <property type="entry name" value="Format_dh_formtn"/>
    <property type="match status" value="1"/>
</dbReference>
<evidence type="ECO:0000313" key="6">
    <source>
        <dbReference type="EMBL" id="MBC9129933.1"/>
    </source>
</evidence>
<dbReference type="Proteomes" id="UP000651208">
    <property type="component" value="Unassembled WGS sequence"/>
</dbReference>
<dbReference type="InterPro" id="IPR056797">
    <property type="entry name" value="FdhE_central"/>
</dbReference>
<evidence type="ECO:0000259" key="4">
    <source>
        <dbReference type="Pfam" id="PF24859"/>
    </source>
</evidence>
<evidence type="ECO:0000259" key="3">
    <source>
        <dbReference type="Pfam" id="PF04216"/>
    </source>
</evidence>
<dbReference type="InterPro" id="IPR006452">
    <property type="entry name" value="Formate_DH_accessory"/>
</dbReference>
<protein>
    <recommendedName>
        <fullName evidence="2">Protein FdhE homolog</fullName>
    </recommendedName>
</protein>
<evidence type="ECO:0000259" key="5">
    <source>
        <dbReference type="Pfam" id="PF24860"/>
    </source>
</evidence>
<reference evidence="6 7" key="1">
    <citation type="submission" date="2020-06" db="EMBL/GenBank/DDBJ databases">
        <title>Frischella cerana isolated from Apis cerana gut homogenate.</title>
        <authorList>
            <person name="Wolter L.A."/>
            <person name="Suenami S."/>
            <person name="Miyazaki R."/>
        </authorList>
    </citation>
    <scope>NUCLEOTIDE SEQUENCE [LARGE SCALE GENOMIC DNA]</scope>
    <source>
        <strain evidence="6 7">Ac13</strain>
    </source>
</reference>
<evidence type="ECO:0000256" key="1">
    <source>
        <dbReference type="ARBA" id="ARBA00022490"/>
    </source>
</evidence>
<organism evidence="6 7">
    <name type="scientific">Frischella japonica</name>
    <dbReference type="NCBI Taxonomy" id="2741544"/>
    <lineage>
        <taxon>Bacteria</taxon>
        <taxon>Pseudomonadati</taxon>
        <taxon>Pseudomonadota</taxon>
        <taxon>Gammaproteobacteria</taxon>
        <taxon>Orbales</taxon>
        <taxon>Orbaceae</taxon>
        <taxon>Frischella</taxon>
    </lineage>
</organism>
<dbReference type="Pfam" id="PF04216">
    <property type="entry name" value="FdhE_N"/>
    <property type="match status" value="1"/>
</dbReference>
<accession>A0ABR7QVC6</accession>
<dbReference type="PANTHER" id="PTHR37689:SF1">
    <property type="entry name" value="PROTEIN FDHE"/>
    <property type="match status" value="1"/>
</dbReference>
<comment type="function">
    <text evidence="2">Necessary for formate dehydrogenase activity.</text>
</comment>
<dbReference type="EMBL" id="JABURY010000005">
    <property type="protein sequence ID" value="MBC9129933.1"/>
    <property type="molecule type" value="Genomic_DNA"/>
</dbReference>
<comment type="caution">
    <text evidence="6">The sequence shown here is derived from an EMBL/GenBank/DDBJ whole genome shotgun (WGS) entry which is preliminary data.</text>
</comment>
<feature type="domain" description="FdhE C-terminal" evidence="5">
    <location>
        <begin position="229"/>
        <end position="304"/>
    </location>
</feature>
<dbReference type="SUPFAM" id="SSF144020">
    <property type="entry name" value="FdhE-like"/>
    <property type="match status" value="1"/>
</dbReference>
<dbReference type="CDD" id="cd16341">
    <property type="entry name" value="FdhE"/>
    <property type="match status" value="1"/>
</dbReference>
<dbReference type="Gene3D" id="3.90.1670.10">
    <property type="entry name" value="FdhE-like domain"/>
    <property type="match status" value="1"/>
</dbReference>
<proteinExistence type="inferred from homology"/>
<dbReference type="RefSeq" id="WP_187754391.1">
    <property type="nucleotide sequence ID" value="NZ_JABURY010000005.1"/>
</dbReference>
<dbReference type="Pfam" id="PF24859">
    <property type="entry name" value="FdhE_central"/>
    <property type="match status" value="1"/>
</dbReference>
<keyword evidence="1 2" id="KW-0963">Cytoplasm</keyword>
<dbReference type="InterPro" id="IPR056774">
    <property type="entry name" value="FdhE_N"/>
</dbReference>
<dbReference type="PANTHER" id="PTHR37689">
    <property type="entry name" value="PROTEIN FDHE"/>
    <property type="match status" value="1"/>
</dbReference>
<keyword evidence="7" id="KW-1185">Reference proteome</keyword>
<evidence type="ECO:0000256" key="2">
    <source>
        <dbReference type="HAMAP-Rule" id="MF_00611"/>
    </source>
</evidence>
<dbReference type="Pfam" id="PF24860">
    <property type="entry name" value="FdhE_C"/>
    <property type="match status" value="1"/>
</dbReference>
<dbReference type="InterPro" id="IPR024064">
    <property type="entry name" value="FdhE-like_sf"/>
</dbReference>
<dbReference type="NCBIfam" id="TIGR01562">
    <property type="entry name" value="FdhE"/>
    <property type="match status" value="1"/>
</dbReference>
<feature type="domain" description="FdhE central" evidence="4">
    <location>
        <begin position="191"/>
        <end position="227"/>
    </location>
</feature>
<name>A0ABR7QVC6_9GAMM</name>
<evidence type="ECO:0000313" key="7">
    <source>
        <dbReference type="Proteomes" id="UP000651208"/>
    </source>
</evidence>
<comment type="subcellular location">
    <subcellularLocation>
        <location evidence="2">Cytoplasm</location>
    </subcellularLocation>
</comment>
<sequence>MSIKIVPQEQLTQPNHKTSIMPNIPLVYYPKTGQLYSHRIARIEQLIADSPLSDYLQFCHKIVYAQAQIILQDAVEYDLNQLVQQAAKLDCSPLSLQNLPLDTKWIDYLYYILSATKSVTSEIDNVRQQLTGYTKTVLLAKAQQLMSGHFLQVDSNESLFIWSALSVYYTQLASQLSGKATANTAEQCWQCPVCQSSPTASIIHIGQHAGLRYLHCSLCESEWYVPRAKCTCCDNLENISYYSLDQVLTAIKTECCEKCHSYLKLFNQEHDPDLDIVVDDVNSLILDLETEQLGFAKSGINTLLFSAEQ</sequence>
<feature type="domain" description="FdhE N-terminal" evidence="3">
    <location>
        <begin position="24"/>
        <end position="184"/>
    </location>
</feature>
<dbReference type="HAMAP" id="MF_00611">
    <property type="entry name" value="FdeH"/>
    <property type="match status" value="1"/>
</dbReference>